<dbReference type="GO" id="GO:0003677">
    <property type="term" value="F:DNA binding"/>
    <property type="evidence" value="ECO:0007669"/>
    <property type="project" value="InterPro"/>
</dbReference>
<dbReference type="GeneID" id="76042494"/>
<accession>A0A0R2K1V6</accession>
<dbReference type="EMBL" id="FOGK01000001">
    <property type="protein sequence ID" value="SER05372.1"/>
    <property type="molecule type" value="Genomic_DNA"/>
</dbReference>
<dbReference type="STRING" id="319653.SAMN04487973_101159"/>
<gene>
    <name evidence="2" type="ORF">IV87_GL000007</name>
    <name evidence="3" type="ORF">SAMN04487973_101159</name>
</gene>
<evidence type="ECO:0000313" key="4">
    <source>
        <dbReference type="Proteomes" id="UP000051749"/>
    </source>
</evidence>
<dbReference type="OrthoDB" id="2328843at2"/>
<evidence type="ECO:0000313" key="3">
    <source>
        <dbReference type="EMBL" id="SER05372.1"/>
    </source>
</evidence>
<comment type="caution">
    <text evidence="2">The sequence shown here is derived from an EMBL/GenBank/DDBJ whole genome shotgun (WGS) entry which is preliminary data.</text>
</comment>
<dbReference type="Proteomes" id="UP000051749">
    <property type="component" value="Unassembled WGS sequence"/>
</dbReference>
<dbReference type="SMART" id="SM00530">
    <property type="entry name" value="HTH_XRE"/>
    <property type="match status" value="1"/>
</dbReference>
<dbReference type="PROSITE" id="PS50943">
    <property type="entry name" value="HTH_CROC1"/>
    <property type="match status" value="1"/>
</dbReference>
<feature type="domain" description="HTH cro/C1-type" evidence="1">
    <location>
        <begin position="80"/>
        <end position="111"/>
    </location>
</feature>
<protein>
    <submittedName>
        <fullName evidence="3">Helix-turn-helix</fullName>
    </submittedName>
</protein>
<dbReference type="InterPro" id="IPR010982">
    <property type="entry name" value="Lambda_DNA-bd_dom_sf"/>
</dbReference>
<dbReference type="CDD" id="cd00093">
    <property type="entry name" value="HTH_XRE"/>
    <property type="match status" value="1"/>
</dbReference>
<dbReference type="RefSeq" id="WP_057804861.1">
    <property type="nucleotide sequence ID" value="NZ_BJYP01000001.1"/>
</dbReference>
<dbReference type="Gene3D" id="1.10.260.40">
    <property type="entry name" value="lambda repressor-like DNA-binding domains"/>
    <property type="match status" value="1"/>
</dbReference>
<dbReference type="EMBL" id="JQBY01000001">
    <property type="protein sequence ID" value="KRN83539.1"/>
    <property type="molecule type" value="Genomic_DNA"/>
</dbReference>
<evidence type="ECO:0000313" key="5">
    <source>
        <dbReference type="Proteomes" id="UP000182818"/>
    </source>
</evidence>
<sequence>MKEKNFFNPEKGIEELYIEKWIPEIVKVRDIDDLLVINHYWQDAEGELWNDFDHPNENFVRTFDAYRERKGFMQPSQICELRKQLHLSVREFAKRLGISYSTVSQIENNQRIQVLYQENLFEHAKKEFETTGELPDHADKNSQITARLNFSTSGTPFYISHNSYISEEHCQSKSNEFRVIETLGDGI</sequence>
<dbReference type="InterPro" id="IPR001387">
    <property type="entry name" value="Cro/C1-type_HTH"/>
</dbReference>
<name>A0A0R2K1V6_9LACO</name>
<reference evidence="2 4" key="1">
    <citation type="journal article" date="2015" name="Genome Announc.">
        <title>Expanding the biotechnology potential of lactobacilli through comparative genomics of 213 strains and associated genera.</title>
        <authorList>
            <person name="Sun Z."/>
            <person name="Harris H.M."/>
            <person name="McCann A."/>
            <person name="Guo C."/>
            <person name="Argimon S."/>
            <person name="Zhang W."/>
            <person name="Yang X."/>
            <person name="Jeffery I.B."/>
            <person name="Cooney J.C."/>
            <person name="Kagawa T.F."/>
            <person name="Liu W."/>
            <person name="Song Y."/>
            <person name="Salvetti E."/>
            <person name="Wrobel A."/>
            <person name="Rasinkangas P."/>
            <person name="Parkhill J."/>
            <person name="Rea M.C."/>
            <person name="O'Sullivan O."/>
            <person name="Ritari J."/>
            <person name="Douillard F.P."/>
            <person name="Paul Ross R."/>
            <person name="Yang R."/>
            <person name="Briner A.E."/>
            <person name="Felis G.E."/>
            <person name="de Vos W.M."/>
            <person name="Barrangou R."/>
            <person name="Klaenhammer T.R."/>
            <person name="Caufield P.W."/>
            <person name="Cui Y."/>
            <person name="Zhang H."/>
            <person name="O'Toole P.W."/>
        </authorList>
    </citation>
    <scope>NUCLEOTIDE SEQUENCE [LARGE SCALE GENOMIC DNA]</scope>
    <source>
        <strain evidence="2 4">DSM 22301</strain>
    </source>
</reference>
<evidence type="ECO:0000313" key="2">
    <source>
        <dbReference type="EMBL" id="KRN83539.1"/>
    </source>
</evidence>
<evidence type="ECO:0000259" key="1">
    <source>
        <dbReference type="PROSITE" id="PS50943"/>
    </source>
</evidence>
<organism evidence="2 4">
    <name type="scientific">Pediococcus ethanolidurans</name>
    <dbReference type="NCBI Taxonomy" id="319653"/>
    <lineage>
        <taxon>Bacteria</taxon>
        <taxon>Bacillati</taxon>
        <taxon>Bacillota</taxon>
        <taxon>Bacilli</taxon>
        <taxon>Lactobacillales</taxon>
        <taxon>Lactobacillaceae</taxon>
        <taxon>Pediococcus</taxon>
    </lineage>
</organism>
<proteinExistence type="predicted"/>
<dbReference type="SUPFAM" id="SSF47413">
    <property type="entry name" value="lambda repressor-like DNA-binding domains"/>
    <property type="match status" value="1"/>
</dbReference>
<reference evidence="3 5" key="2">
    <citation type="submission" date="2016-10" db="EMBL/GenBank/DDBJ databases">
        <authorList>
            <person name="Varghese N."/>
            <person name="Submissions S."/>
        </authorList>
    </citation>
    <scope>NUCLEOTIDE SEQUENCE [LARGE SCALE GENOMIC DNA]</scope>
    <source>
        <strain evidence="3 5">CGMCC 1.3889</strain>
    </source>
</reference>
<dbReference type="Pfam" id="PF01381">
    <property type="entry name" value="HTH_3"/>
    <property type="match status" value="1"/>
</dbReference>
<dbReference type="Proteomes" id="UP000182818">
    <property type="component" value="Unassembled WGS sequence"/>
</dbReference>
<dbReference type="PATRIC" id="fig|319653.3.peg.7"/>
<keyword evidence="5" id="KW-1185">Reference proteome</keyword>
<dbReference type="AlphaFoldDB" id="A0A0R2K1V6"/>